<proteinExistence type="predicted"/>
<dbReference type="Pfam" id="PF00431">
    <property type="entry name" value="CUB"/>
    <property type="match status" value="1"/>
</dbReference>
<evidence type="ECO:0000313" key="5">
    <source>
        <dbReference type="Proteomes" id="UP000887575"/>
    </source>
</evidence>
<evidence type="ECO:0000313" key="6">
    <source>
        <dbReference type="WBParaSite" id="MBELARI_LOCUS20722"/>
    </source>
</evidence>
<evidence type="ECO:0000259" key="4">
    <source>
        <dbReference type="PROSITE" id="PS01180"/>
    </source>
</evidence>
<dbReference type="PANTHER" id="PTHR24255:SF31">
    <property type="entry name" value="CUBILIN-LIKE PROTEIN"/>
    <property type="match status" value="1"/>
</dbReference>
<name>A0AAF3F4Z9_9BILA</name>
<evidence type="ECO:0000256" key="1">
    <source>
        <dbReference type="ARBA" id="ARBA00023157"/>
    </source>
</evidence>
<dbReference type="SUPFAM" id="SSF49854">
    <property type="entry name" value="Spermadhesin, CUB domain"/>
    <property type="match status" value="1"/>
</dbReference>
<keyword evidence="3" id="KW-0812">Transmembrane</keyword>
<accession>A0AAF3F4Z9</accession>
<dbReference type="SMART" id="SM00042">
    <property type="entry name" value="CUB"/>
    <property type="match status" value="1"/>
</dbReference>
<keyword evidence="3" id="KW-0472">Membrane</keyword>
<feature type="transmembrane region" description="Helical" evidence="3">
    <location>
        <begin position="7"/>
        <end position="27"/>
    </location>
</feature>
<dbReference type="AlphaFoldDB" id="A0AAF3F4Z9"/>
<dbReference type="Proteomes" id="UP000887575">
    <property type="component" value="Unassembled WGS sequence"/>
</dbReference>
<dbReference type="GO" id="GO:0004252">
    <property type="term" value="F:serine-type endopeptidase activity"/>
    <property type="evidence" value="ECO:0007669"/>
    <property type="project" value="TreeGrafter"/>
</dbReference>
<dbReference type="WBParaSite" id="MBELARI_LOCUS20722">
    <property type="protein sequence ID" value="MBELARI_LOCUS20722"/>
    <property type="gene ID" value="MBELARI_LOCUS20722"/>
</dbReference>
<evidence type="ECO:0000256" key="3">
    <source>
        <dbReference type="SAM" id="Phobius"/>
    </source>
</evidence>
<reference evidence="6" key="1">
    <citation type="submission" date="2024-02" db="UniProtKB">
        <authorList>
            <consortium name="WormBaseParasite"/>
        </authorList>
    </citation>
    <scope>IDENTIFICATION</scope>
</reference>
<feature type="transmembrane region" description="Helical" evidence="3">
    <location>
        <begin position="171"/>
        <end position="191"/>
    </location>
</feature>
<comment type="caution">
    <text evidence="2">Lacks conserved residue(s) required for the propagation of feature annotation.</text>
</comment>
<keyword evidence="1" id="KW-1015">Disulfide bond</keyword>
<dbReference type="Gene3D" id="2.60.120.290">
    <property type="entry name" value="Spermadhesin, CUB domain"/>
    <property type="match status" value="1"/>
</dbReference>
<keyword evidence="3" id="KW-1133">Transmembrane helix</keyword>
<keyword evidence="5" id="KW-1185">Reference proteome</keyword>
<dbReference type="PROSITE" id="PS01180">
    <property type="entry name" value="CUB"/>
    <property type="match status" value="1"/>
</dbReference>
<protein>
    <recommendedName>
        <fullName evidence="4">CUB domain-containing protein</fullName>
    </recommendedName>
</protein>
<dbReference type="GO" id="GO:0005615">
    <property type="term" value="C:extracellular space"/>
    <property type="evidence" value="ECO:0007669"/>
    <property type="project" value="TreeGrafter"/>
</dbReference>
<evidence type="ECO:0000256" key="2">
    <source>
        <dbReference type="PROSITE-ProRule" id="PRU00059"/>
    </source>
</evidence>
<feature type="domain" description="CUB" evidence="4">
    <location>
        <begin position="34"/>
        <end position="156"/>
    </location>
</feature>
<dbReference type="CDD" id="cd00041">
    <property type="entry name" value="CUB"/>
    <property type="match status" value="1"/>
</dbReference>
<sequence>MFSLNSLLFYHLFFIINAAIFGSISTANSDRCHCSNKIIMLFAEDDYRVINTPDYPRPYCPKLDCLWRIVAPTNESRIYFFTDNLDLRPNEDFVEFYDQKFVTNPRNETVTARCTGNVDEEKICRFQSAGQYLSIRFVSGSGESDRYGFQGIVSPYDRETRALMSFLTRCGFYVLIGGGCLVAGILCACLFKKRKDRNGDPRLIVAPGVSDAEEKALL</sequence>
<organism evidence="5 6">
    <name type="scientific">Mesorhabditis belari</name>
    <dbReference type="NCBI Taxonomy" id="2138241"/>
    <lineage>
        <taxon>Eukaryota</taxon>
        <taxon>Metazoa</taxon>
        <taxon>Ecdysozoa</taxon>
        <taxon>Nematoda</taxon>
        <taxon>Chromadorea</taxon>
        <taxon>Rhabditida</taxon>
        <taxon>Rhabditina</taxon>
        <taxon>Rhabditomorpha</taxon>
        <taxon>Rhabditoidea</taxon>
        <taxon>Rhabditidae</taxon>
        <taxon>Mesorhabditinae</taxon>
        <taxon>Mesorhabditis</taxon>
    </lineage>
</organism>
<dbReference type="InterPro" id="IPR035914">
    <property type="entry name" value="Sperma_CUB_dom_sf"/>
</dbReference>
<dbReference type="InterPro" id="IPR000859">
    <property type="entry name" value="CUB_dom"/>
</dbReference>
<dbReference type="PANTHER" id="PTHR24255">
    <property type="entry name" value="COMPLEMENT COMPONENT 1, S SUBCOMPONENT-RELATED"/>
    <property type="match status" value="1"/>
</dbReference>